<evidence type="ECO:0000313" key="2">
    <source>
        <dbReference type="Proteomes" id="UP001229486"/>
    </source>
</evidence>
<organism evidence="1 2">
    <name type="scientific">Paraburkholderia caledonica</name>
    <dbReference type="NCBI Taxonomy" id="134536"/>
    <lineage>
        <taxon>Bacteria</taxon>
        <taxon>Pseudomonadati</taxon>
        <taxon>Pseudomonadota</taxon>
        <taxon>Betaproteobacteria</taxon>
        <taxon>Burkholderiales</taxon>
        <taxon>Burkholderiaceae</taxon>
        <taxon>Paraburkholderia</taxon>
    </lineage>
</organism>
<protein>
    <submittedName>
        <fullName evidence="1">Uncharacterized protein</fullName>
    </submittedName>
</protein>
<reference evidence="1" key="1">
    <citation type="submission" date="2023-07" db="EMBL/GenBank/DDBJ databases">
        <title>Sorghum-associated microbial communities from plants grown in Nebraska, USA.</title>
        <authorList>
            <person name="Schachtman D."/>
        </authorList>
    </citation>
    <scope>NUCLEOTIDE SEQUENCE</scope>
    <source>
        <strain evidence="1">DS1061</strain>
    </source>
</reference>
<name>A0AB73INV6_9BURK</name>
<dbReference type="Proteomes" id="UP001229486">
    <property type="component" value="Unassembled WGS sequence"/>
</dbReference>
<accession>A0AB73INV6</accession>
<dbReference type="RefSeq" id="WP_392396238.1">
    <property type="nucleotide sequence ID" value="NZ_JAURTK010000026.1"/>
</dbReference>
<gene>
    <name evidence="1" type="ORF">J2793_007159</name>
</gene>
<dbReference type="EMBL" id="JAURTK010000026">
    <property type="protein sequence ID" value="MDP9651684.1"/>
    <property type="molecule type" value="Genomic_DNA"/>
</dbReference>
<comment type="caution">
    <text evidence="1">The sequence shown here is derived from an EMBL/GenBank/DDBJ whole genome shotgun (WGS) entry which is preliminary data.</text>
</comment>
<evidence type="ECO:0000313" key="1">
    <source>
        <dbReference type="EMBL" id="MDP9651684.1"/>
    </source>
</evidence>
<sequence>MTTEIKPLSCAIIKDLGRYNFASNEKQWNVQVLMPDGKWLSEKWDEDDEPAIEGEPPSEVIAMIEARLKSYWICTRREETLARIESFRPMFPQIDDAWARKQIESLQRRISSLRHHLIED</sequence>
<dbReference type="AlphaFoldDB" id="A0AB73INV6"/>
<proteinExistence type="predicted"/>